<comment type="caution">
    <text evidence="2">The sequence shown here is derived from an EMBL/GenBank/DDBJ whole genome shotgun (WGS) entry which is preliminary data.</text>
</comment>
<reference evidence="2 3" key="1">
    <citation type="journal article" date="2018" name="Sci. Rep.">
        <title>Genomic signatures of local adaptation to the degree of environmental predictability in rotifers.</title>
        <authorList>
            <person name="Franch-Gras L."/>
            <person name="Hahn C."/>
            <person name="Garcia-Roger E.M."/>
            <person name="Carmona M.J."/>
            <person name="Serra M."/>
            <person name="Gomez A."/>
        </authorList>
    </citation>
    <scope>NUCLEOTIDE SEQUENCE [LARGE SCALE GENOMIC DNA]</scope>
    <source>
        <strain evidence="2">HYR1</strain>
    </source>
</reference>
<keyword evidence="3" id="KW-1185">Reference proteome</keyword>
<dbReference type="Proteomes" id="UP000276133">
    <property type="component" value="Unassembled WGS sequence"/>
</dbReference>
<feature type="compositionally biased region" description="Polar residues" evidence="1">
    <location>
        <begin position="118"/>
        <end position="129"/>
    </location>
</feature>
<evidence type="ECO:0000313" key="3">
    <source>
        <dbReference type="Proteomes" id="UP000276133"/>
    </source>
</evidence>
<dbReference type="EMBL" id="REGN01004003">
    <property type="protein sequence ID" value="RNA19648.1"/>
    <property type="molecule type" value="Genomic_DNA"/>
</dbReference>
<organism evidence="2 3">
    <name type="scientific">Brachionus plicatilis</name>
    <name type="common">Marine rotifer</name>
    <name type="synonym">Brachionus muelleri</name>
    <dbReference type="NCBI Taxonomy" id="10195"/>
    <lineage>
        <taxon>Eukaryota</taxon>
        <taxon>Metazoa</taxon>
        <taxon>Spiralia</taxon>
        <taxon>Gnathifera</taxon>
        <taxon>Rotifera</taxon>
        <taxon>Eurotatoria</taxon>
        <taxon>Monogononta</taxon>
        <taxon>Pseudotrocha</taxon>
        <taxon>Ploima</taxon>
        <taxon>Brachionidae</taxon>
        <taxon>Brachionus</taxon>
    </lineage>
</organism>
<sequence>MVNKVMHDAALDRISVLESTNSTLLKRDIGTDLNVIEKVVRFKSTKLSQQSNSIATIQHLAIISTSQQSNVHLSSSLQSNDLLINNKSLSSKVESKQANLPKAEDLKIITTTTWPSQTGVGNLELNQDPSVKAKSRHPSTANAKVNKSKPTRFESRSSSATKTKIHRTITKTANSSCSGAAKANDSSTKIAVN</sequence>
<evidence type="ECO:0000313" key="2">
    <source>
        <dbReference type="EMBL" id="RNA19648.1"/>
    </source>
</evidence>
<dbReference type="AlphaFoldDB" id="A0A3M7R8U5"/>
<protein>
    <submittedName>
        <fullName evidence="2">Uncharacterized protein</fullName>
    </submittedName>
</protein>
<name>A0A3M7R8U5_BRAPC</name>
<gene>
    <name evidence="2" type="ORF">BpHYR1_037692</name>
</gene>
<feature type="region of interest" description="Disordered" evidence="1">
    <location>
        <begin position="118"/>
        <end position="171"/>
    </location>
</feature>
<evidence type="ECO:0000256" key="1">
    <source>
        <dbReference type="SAM" id="MobiDB-lite"/>
    </source>
</evidence>
<proteinExistence type="predicted"/>
<accession>A0A3M7R8U5</accession>